<protein>
    <recommendedName>
        <fullName evidence="5">Ubiquitin-like protease family profile domain-containing protein</fullName>
    </recommendedName>
</protein>
<evidence type="ECO:0000313" key="6">
    <source>
        <dbReference type="EMBL" id="KAL2650214.1"/>
    </source>
</evidence>
<proteinExistence type="inferred from homology"/>
<name>A0ABD1ZJ08_9MARC</name>
<dbReference type="InterPro" id="IPR038765">
    <property type="entry name" value="Papain-like_cys_pep_sf"/>
</dbReference>
<keyword evidence="7" id="KW-1185">Reference proteome</keyword>
<comment type="caution">
    <text evidence="6">The sequence shown here is derived from an EMBL/GenBank/DDBJ whole genome shotgun (WGS) entry which is preliminary data.</text>
</comment>
<feature type="region of interest" description="Disordered" evidence="4">
    <location>
        <begin position="118"/>
        <end position="154"/>
    </location>
</feature>
<dbReference type="Pfam" id="PF02902">
    <property type="entry name" value="Peptidase_C48"/>
    <property type="match status" value="1"/>
</dbReference>
<dbReference type="SUPFAM" id="SSF54001">
    <property type="entry name" value="Cysteine proteinases"/>
    <property type="match status" value="1"/>
</dbReference>
<evidence type="ECO:0000256" key="1">
    <source>
        <dbReference type="ARBA" id="ARBA00005234"/>
    </source>
</evidence>
<dbReference type="EMBL" id="JBHFFA010000001">
    <property type="protein sequence ID" value="KAL2650214.1"/>
    <property type="molecule type" value="Genomic_DNA"/>
</dbReference>
<dbReference type="GO" id="GO:0006508">
    <property type="term" value="P:proteolysis"/>
    <property type="evidence" value="ECO:0007669"/>
    <property type="project" value="UniProtKB-KW"/>
</dbReference>
<evidence type="ECO:0000313" key="7">
    <source>
        <dbReference type="Proteomes" id="UP001605036"/>
    </source>
</evidence>
<feature type="domain" description="Ubiquitin-like protease family profile" evidence="5">
    <location>
        <begin position="394"/>
        <end position="576"/>
    </location>
</feature>
<feature type="compositionally biased region" description="Polar residues" evidence="4">
    <location>
        <begin position="41"/>
        <end position="62"/>
    </location>
</feature>
<dbReference type="GO" id="GO:0008233">
    <property type="term" value="F:peptidase activity"/>
    <property type="evidence" value="ECO:0007669"/>
    <property type="project" value="UniProtKB-KW"/>
</dbReference>
<dbReference type="AlphaFoldDB" id="A0ABD1ZJ08"/>
<dbReference type="InterPro" id="IPR003653">
    <property type="entry name" value="Peptidase_C48_C"/>
</dbReference>
<comment type="similarity">
    <text evidence="1">Belongs to the peptidase C48 family.</text>
</comment>
<evidence type="ECO:0000256" key="3">
    <source>
        <dbReference type="ARBA" id="ARBA00022801"/>
    </source>
</evidence>
<reference evidence="6 7" key="1">
    <citation type="submission" date="2024-09" db="EMBL/GenBank/DDBJ databases">
        <title>Chromosome-scale assembly of Riccia fluitans.</title>
        <authorList>
            <person name="Paukszto L."/>
            <person name="Sawicki J."/>
            <person name="Karawczyk K."/>
            <person name="Piernik-Szablinska J."/>
            <person name="Szczecinska M."/>
            <person name="Mazdziarz M."/>
        </authorList>
    </citation>
    <scope>NUCLEOTIDE SEQUENCE [LARGE SCALE GENOMIC DNA]</scope>
    <source>
        <strain evidence="6">Rf_01</strain>
        <tissue evidence="6">Aerial parts of the thallus</tissue>
    </source>
</reference>
<dbReference type="PROSITE" id="PS50600">
    <property type="entry name" value="ULP_PROTEASE"/>
    <property type="match status" value="1"/>
</dbReference>
<sequence>MARSKKKAHRQSIEVFDFDPVAIAMEAAEEVTRAAIDPTIPDNQQATTGDISPATNPTQPTDNARGVGPNNIQQEDEDLQLIPPNGIPGSVALGINFNCDIFKHDFLMRDAAWRSKRPRKIIRSNPTKKSDVPLPPNARAEAPTSRKGKEKMAMQPENAFKDEVRKELRELKEAITMSHNLLLGTSFITGHRLLASDVDRAGVETSYLSICNDFKLVAASHRSPQLFYEQLKSIFDSYVNPDNNPDVQPLVKGLNAEDFDVDVFLGTNMGGRKEEMTPDFLDGLSVHYVRRLESEIENICGESQRVTRATARLRLNYEQDVLPPPTAKENVIDSTVVPIVGCSIDLTTDEAMDQPCSPPDRQIISVVPSQRVDLTAVVSLEANRCITMEWPCLSDLRKEDRESTYAKKYLRRDVINAYIFEKFLQRYREELFNMFYCSTFWFAKASQQVDAYDMTSHSESASIGIKRLRNAIYPQLRDGDFKVHPEVPAWIFVLIHGRCHWSLALIQLLGTTCAVTHLDSFPGIHKKEYIFHVLCTFLRLTMPICPKTIVYGTMEVPHQLDQYSCGIHIIQMLAGAGMKGLGLDQCWRVEKLAWIATIDQVTTMGIMLSGWLNGKFKHVP</sequence>
<dbReference type="Proteomes" id="UP001605036">
    <property type="component" value="Unassembled WGS sequence"/>
</dbReference>
<organism evidence="6 7">
    <name type="scientific">Riccia fluitans</name>
    <dbReference type="NCBI Taxonomy" id="41844"/>
    <lineage>
        <taxon>Eukaryota</taxon>
        <taxon>Viridiplantae</taxon>
        <taxon>Streptophyta</taxon>
        <taxon>Embryophyta</taxon>
        <taxon>Marchantiophyta</taxon>
        <taxon>Marchantiopsida</taxon>
        <taxon>Marchantiidae</taxon>
        <taxon>Marchantiales</taxon>
        <taxon>Ricciaceae</taxon>
        <taxon>Riccia</taxon>
    </lineage>
</organism>
<gene>
    <name evidence="6" type="ORF">R1flu_018342</name>
</gene>
<evidence type="ECO:0000259" key="5">
    <source>
        <dbReference type="PROSITE" id="PS50600"/>
    </source>
</evidence>
<evidence type="ECO:0000256" key="2">
    <source>
        <dbReference type="ARBA" id="ARBA00022670"/>
    </source>
</evidence>
<evidence type="ECO:0000256" key="4">
    <source>
        <dbReference type="SAM" id="MobiDB-lite"/>
    </source>
</evidence>
<accession>A0ABD1ZJ08</accession>
<feature type="region of interest" description="Disordered" evidence="4">
    <location>
        <begin position="34"/>
        <end position="71"/>
    </location>
</feature>
<keyword evidence="2" id="KW-0645">Protease</keyword>
<keyword evidence="3" id="KW-0378">Hydrolase</keyword>
<dbReference type="Gene3D" id="3.40.395.10">
    <property type="entry name" value="Adenoviral Proteinase, Chain A"/>
    <property type="match status" value="1"/>
</dbReference>